<dbReference type="Proteomes" id="UP000887458">
    <property type="component" value="Unassembled WGS sequence"/>
</dbReference>
<dbReference type="Pfam" id="PF17677">
    <property type="entry name" value="Glyco_hydro38C2"/>
    <property type="match status" value="1"/>
</dbReference>
<dbReference type="Gene3D" id="2.70.98.30">
    <property type="entry name" value="Golgi alpha-mannosidase II, domain 4"/>
    <property type="match status" value="1"/>
</dbReference>
<dbReference type="InterPro" id="IPR050843">
    <property type="entry name" value="Glycosyl_Hydrlase_38"/>
</dbReference>
<dbReference type="EMBL" id="NJHN03000043">
    <property type="protein sequence ID" value="KAH9421323.1"/>
    <property type="molecule type" value="Genomic_DNA"/>
</dbReference>
<dbReference type="InterPro" id="IPR011013">
    <property type="entry name" value="Gal_mutarotase_sf_dom"/>
</dbReference>
<keyword evidence="9 10" id="KW-0326">Glycosidase</keyword>
<keyword evidence="6 10" id="KW-0862">Zinc</keyword>
<evidence type="ECO:0000256" key="5">
    <source>
        <dbReference type="ARBA" id="ARBA00022801"/>
    </source>
</evidence>
<name>A0ABQ8JFW8_DERPT</name>
<dbReference type="EC" id="3.2.1.-" evidence="10"/>
<reference evidence="12 13" key="2">
    <citation type="journal article" date="2022" name="Mol. Biol. Evol.">
        <title>Comparative Genomics Reveals Insights into the Divergent Evolution of Astigmatic Mites and Household Pest Adaptations.</title>
        <authorList>
            <person name="Xiong Q."/>
            <person name="Wan A.T."/>
            <person name="Liu X."/>
            <person name="Fung C.S."/>
            <person name="Xiao X."/>
            <person name="Malainual N."/>
            <person name="Hou J."/>
            <person name="Wang L."/>
            <person name="Wang M."/>
            <person name="Yang K.Y."/>
            <person name="Cui Y."/>
            <person name="Leung E.L."/>
            <person name="Nong W."/>
            <person name="Shin S.K."/>
            <person name="Au S.W."/>
            <person name="Jeong K.Y."/>
            <person name="Chew F.T."/>
            <person name="Hui J.H."/>
            <person name="Leung T.F."/>
            <person name="Tungtrongchitr A."/>
            <person name="Zhong N."/>
            <person name="Liu Z."/>
            <person name="Tsui S.K."/>
        </authorList>
    </citation>
    <scope>NUCLEOTIDE SEQUENCE [LARGE SCALE GENOMIC DNA]</scope>
    <source>
        <strain evidence="12">Derp</strain>
    </source>
</reference>
<gene>
    <name evidence="12" type="primary">MAN2B1_3</name>
    <name evidence="12" type="ORF">DERP_013773</name>
</gene>
<dbReference type="Pfam" id="PF07748">
    <property type="entry name" value="Glyco_hydro_38C"/>
    <property type="match status" value="1"/>
</dbReference>
<evidence type="ECO:0000256" key="3">
    <source>
        <dbReference type="ARBA" id="ARBA00012752"/>
    </source>
</evidence>
<protein>
    <recommendedName>
        <fullName evidence="3 10">Alpha-mannosidase</fullName>
        <ecNumber evidence="10">3.2.1.-</ecNumber>
    </recommendedName>
</protein>
<evidence type="ECO:0000256" key="6">
    <source>
        <dbReference type="ARBA" id="ARBA00022833"/>
    </source>
</evidence>
<dbReference type="SMART" id="SM00872">
    <property type="entry name" value="Alpha-mann_mid"/>
    <property type="match status" value="1"/>
</dbReference>
<comment type="caution">
    <text evidence="12">The sequence shown here is derived from an EMBL/GenBank/DDBJ whole genome shotgun (WGS) entry which is preliminary data.</text>
</comment>
<keyword evidence="10" id="KW-0732">Signal</keyword>
<dbReference type="InterPro" id="IPR027291">
    <property type="entry name" value="Glyco_hydro_38_N_sf"/>
</dbReference>
<reference evidence="12 13" key="1">
    <citation type="journal article" date="2018" name="J. Allergy Clin. Immunol.">
        <title>High-quality assembly of Dermatophagoides pteronyssinus genome and transcriptome reveals a wide range of novel allergens.</title>
        <authorList>
            <person name="Liu X.Y."/>
            <person name="Yang K.Y."/>
            <person name="Wang M.Q."/>
            <person name="Kwok J.S."/>
            <person name="Zeng X."/>
            <person name="Yang Z."/>
            <person name="Xiao X.J."/>
            <person name="Lau C.P."/>
            <person name="Li Y."/>
            <person name="Huang Z.M."/>
            <person name="Ba J.G."/>
            <person name="Yim A.K."/>
            <person name="Ouyang C.Y."/>
            <person name="Ngai S.M."/>
            <person name="Chan T.F."/>
            <person name="Leung E.L."/>
            <person name="Liu L."/>
            <person name="Liu Z.G."/>
            <person name="Tsui S.K."/>
        </authorList>
    </citation>
    <scope>NUCLEOTIDE SEQUENCE [LARGE SCALE GENOMIC DNA]</scope>
    <source>
        <strain evidence="12">Derp</strain>
    </source>
</reference>
<keyword evidence="7" id="KW-1015">Disulfide bond</keyword>
<dbReference type="Gene3D" id="1.20.1270.50">
    <property type="entry name" value="Glycoside hydrolase family 38, central domain"/>
    <property type="match status" value="2"/>
</dbReference>
<dbReference type="PANTHER" id="PTHR11607">
    <property type="entry name" value="ALPHA-MANNOSIDASE"/>
    <property type="match status" value="1"/>
</dbReference>
<comment type="cofactor">
    <cofactor evidence="10">
        <name>Zn(2+)</name>
        <dbReference type="ChEBI" id="CHEBI:29105"/>
    </cofactor>
    <text evidence="10">Binds 1 zinc ion per subunit.</text>
</comment>
<evidence type="ECO:0000256" key="8">
    <source>
        <dbReference type="ARBA" id="ARBA00023180"/>
    </source>
</evidence>
<feature type="domain" description="Glycoside hydrolase family 38 central" evidence="11">
    <location>
        <begin position="367"/>
        <end position="442"/>
    </location>
</feature>
<evidence type="ECO:0000256" key="7">
    <source>
        <dbReference type="ARBA" id="ARBA00023157"/>
    </source>
</evidence>
<evidence type="ECO:0000313" key="12">
    <source>
        <dbReference type="EMBL" id="KAH9421323.1"/>
    </source>
</evidence>
<dbReference type="InterPro" id="IPR011330">
    <property type="entry name" value="Glyco_hydro/deAcase_b/a-brl"/>
</dbReference>
<dbReference type="Pfam" id="PF09261">
    <property type="entry name" value="Alpha-mann_mid"/>
    <property type="match status" value="1"/>
</dbReference>
<keyword evidence="8" id="KW-0325">Glycoprotein</keyword>
<evidence type="ECO:0000256" key="2">
    <source>
        <dbReference type="ARBA" id="ARBA00009792"/>
    </source>
</evidence>
<feature type="signal peptide" evidence="10">
    <location>
        <begin position="1"/>
        <end position="23"/>
    </location>
</feature>
<comment type="catalytic activity">
    <reaction evidence="1">
        <text>Hydrolysis of terminal, non-reducing alpha-D-mannose residues in alpha-D-mannosides.</text>
        <dbReference type="EC" id="3.2.1.24"/>
    </reaction>
</comment>
<dbReference type="SUPFAM" id="SSF74650">
    <property type="entry name" value="Galactose mutarotase-like"/>
    <property type="match status" value="1"/>
</dbReference>
<dbReference type="Gene3D" id="3.20.110.10">
    <property type="entry name" value="Glycoside hydrolase 38, N terminal domain"/>
    <property type="match status" value="1"/>
</dbReference>
<dbReference type="InterPro" id="IPR000602">
    <property type="entry name" value="Glyco_hydro_38_N"/>
</dbReference>
<evidence type="ECO:0000259" key="11">
    <source>
        <dbReference type="SMART" id="SM00872"/>
    </source>
</evidence>
<accession>A0ABQ8JFW8</accession>
<dbReference type="SUPFAM" id="SSF88713">
    <property type="entry name" value="Glycoside hydrolase/deacetylase"/>
    <property type="match status" value="1"/>
</dbReference>
<dbReference type="Gene3D" id="2.60.40.1360">
    <property type="match status" value="1"/>
</dbReference>
<sequence length="1017" mass="118559">MNRYLFLWPILVVIQLFIQQSRTVVIKVENLPEQCDYTQCPKWSKDDINVHLVAHTHDDVGWLKTVEQYYYGLKNDIQRAGVQYILDTMIEELIRNKDRRFIYVEIAFFWKWWQEQNEEQRMIVKELVRTGQLEFINGGWSMPDEAATHYNSLIDQSTWGLRQLNDTFGRCGHPKVTWQIDPFGHSKEMANLYAQMGYDALFFARQDYQDRENRMSNRTLEHVWQGSDDLGEIGDIFTGMMFSGYGPIEFNWDITNGPEDAVVDNPESEEYNVPDKIRRFVEKAKYFGQFYATNHFMFPMGTDFQYTDAHTWFKNLDKLINAVNKAGKGVRAFYSTPSCYAHALYEQNRTWTTKTDDFFPYASDEHAYWTGYFTSRPAIKRMERIGNNLLQACKQLDVLADNNGRFEMNLTKMREAMGVMQHHDAVTGTEKQHVAFNYAKMLDSAMLQCRHIINESYKKLLPKSSSSSSSSEHEFCPYLNISSCPTTEMGESRIIYLYNPLGHRLINHTVRLPIKNGYYYRIQDQNNQSVPSVLVPIPEFVQKIPGRKSVATKELVFRVPVIEPLGITTMYMYVDKNEQPNSAIEIKGENPDDNDDKSKWLVLTKNLIVEFYSNGTLSRIFIDKLHQSISISNEFRLYHGAGGTGRHSGAYIFRPNEQKTFPVTNKINATFFIDRKYHIVQEVHQQFDSSFVGQIIRMDKYNDNVEFDFVVGPIPVNDQIGKEIVARYKTDLENDETFYTDANGRQMLRRRWNYRPSWKYNVQEPISGNYYPVNSRIAIRDEKQSLQMTIMTDRSQGGSLSPEQINGSIDIMIHRRLLHDDYFGVGEALNEPGVDGHGLVIRGKHLLLLNSIKQSASEHRPLAQQMFMEPIISFTSIESNKQAEKQSNQYIGLNNDLPSNVHLLTLEQWHSKRYLLRLEHFYQSNEDTELSKPVKLSLRHLFKSFEIIAVEELTLGANQPISSLKNRLHYRYNRPLEQRQQQQSSLLLDDPKIEGENFDIHLSPMQIRTFLIDIKRN</sequence>
<dbReference type="InterPro" id="IPR041147">
    <property type="entry name" value="GH38_C"/>
</dbReference>
<keyword evidence="5 10" id="KW-0378">Hydrolase</keyword>
<dbReference type="InterPro" id="IPR011682">
    <property type="entry name" value="Glyco_hydro_38_C"/>
</dbReference>
<evidence type="ECO:0000256" key="1">
    <source>
        <dbReference type="ARBA" id="ARBA00000365"/>
    </source>
</evidence>
<keyword evidence="4 10" id="KW-0479">Metal-binding</keyword>
<dbReference type="InterPro" id="IPR015341">
    <property type="entry name" value="Glyco_hydro_38_cen"/>
</dbReference>
<dbReference type="Pfam" id="PF01074">
    <property type="entry name" value="Glyco_hydro_38N"/>
    <property type="match status" value="1"/>
</dbReference>
<evidence type="ECO:0000256" key="4">
    <source>
        <dbReference type="ARBA" id="ARBA00022723"/>
    </source>
</evidence>
<feature type="chain" id="PRO_5044954015" description="Alpha-mannosidase" evidence="10">
    <location>
        <begin position="24"/>
        <end position="1017"/>
    </location>
</feature>
<dbReference type="InterPro" id="IPR013780">
    <property type="entry name" value="Glyco_hydro_b"/>
</dbReference>
<dbReference type="PANTHER" id="PTHR11607:SF3">
    <property type="entry name" value="LYSOSOMAL ALPHA-MANNOSIDASE"/>
    <property type="match status" value="1"/>
</dbReference>
<dbReference type="InterPro" id="IPR037094">
    <property type="entry name" value="Glyco_hydro_38_cen_sf"/>
</dbReference>
<dbReference type="InterPro" id="IPR028995">
    <property type="entry name" value="Glyco_hydro_57/38_cen_sf"/>
</dbReference>
<keyword evidence="13" id="KW-1185">Reference proteome</keyword>
<evidence type="ECO:0000313" key="13">
    <source>
        <dbReference type="Proteomes" id="UP000887458"/>
    </source>
</evidence>
<comment type="similarity">
    <text evidence="2 10">Belongs to the glycosyl hydrolase 38 family.</text>
</comment>
<proteinExistence type="inferred from homology"/>
<organism evidence="12 13">
    <name type="scientific">Dermatophagoides pteronyssinus</name>
    <name type="common">European house dust mite</name>
    <dbReference type="NCBI Taxonomy" id="6956"/>
    <lineage>
        <taxon>Eukaryota</taxon>
        <taxon>Metazoa</taxon>
        <taxon>Ecdysozoa</taxon>
        <taxon>Arthropoda</taxon>
        <taxon>Chelicerata</taxon>
        <taxon>Arachnida</taxon>
        <taxon>Acari</taxon>
        <taxon>Acariformes</taxon>
        <taxon>Sarcoptiformes</taxon>
        <taxon>Astigmata</taxon>
        <taxon>Psoroptidia</taxon>
        <taxon>Analgoidea</taxon>
        <taxon>Pyroglyphidae</taxon>
        <taxon>Dermatophagoidinae</taxon>
        <taxon>Dermatophagoides</taxon>
    </lineage>
</organism>
<dbReference type="SUPFAM" id="SSF88688">
    <property type="entry name" value="Families 57/38 glycoside transferase middle domain"/>
    <property type="match status" value="1"/>
</dbReference>
<dbReference type="CDD" id="cd10810">
    <property type="entry name" value="GH38N_AMII_LAM_like"/>
    <property type="match status" value="1"/>
</dbReference>
<evidence type="ECO:0000256" key="9">
    <source>
        <dbReference type="ARBA" id="ARBA00023295"/>
    </source>
</evidence>
<evidence type="ECO:0000256" key="10">
    <source>
        <dbReference type="RuleBase" id="RU361199"/>
    </source>
</evidence>
<dbReference type="Gene3D" id="2.60.40.1180">
    <property type="entry name" value="Golgi alpha-mannosidase II"/>
    <property type="match status" value="1"/>
</dbReference>